<evidence type="ECO:0000259" key="3">
    <source>
        <dbReference type="PROSITE" id="PS50076"/>
    </source>
</evidence>
<dbReference type="Pfam" id="PF00226">
    <property type="entry name" value="DnaJ"/>
    <property type="match status" value="1"/>
</dbReference>
<dbReference type="PANTHER" id="PTHR44873">
    <property type="entry name" value="DNAJ HOMOLOG SUBFAMILY C MEMBER 30, MITOCHONDRIAL"/>
    <property type="match status" value="1"/>
</dbReference>
<dbReference type="PRINTS" id="PR00625">
    <property type="entry name" value="JDOMAIN"/>
</dbReference>
<dbReference type="SUPFAM" id="SSF46565">
    <property type="entry name" value="Chaperone J-domain"/>
    <property type="match status" value="1"/>
</dbReference>
<feature type="domain" description="J" evidence="3">
    <location>
        <begin position="60"/>
        <end position="125"/>
    </location>
</feature>
<dbReference type="InterPro" id="IPR018253">
    <property type="entry name" value="DnaJ_domain_CS"/>
</dbReference>
<reference evidence="4 5" key="1">
    <citation type="submission" date="2024-07" db="EMBL/GenBank/DDBJ databases">
        <title>Section-level genome sequencing and comparative genomics of Aspergillus sections Usti and Cavernicolus.</title>
        <authorList>
            <consortium name="Lawrence Berkeley National Laboratory"/>
            <person name="Nybo J.L."/>
            <person name="Vesth T.C."/>
            <person name="Theobald S."/>
            <person name="Frisvad J.C."/>
            <person name="Larsen T.O."/>
            <person name="Kjaerboelling I."/>
            <person name="Rothschild-Mancinelli K."/>
            <person name="Lyhne E.K."/>
            <person name="Kogle M.E."/>
            <person name="Barry K."/>
            <person name="Clum A."/>
            <person name="Na H."/>
            <person name="Ledsgaard L."/>
            <person name="Lin J."/>
            <person name="Lipzen A."/>
            <person name="Kuo A."/>
            <person name="Riley R."/>
            <person name="Mondo S."/>
            <person name="LaButti K."/>
            <person name="Haridas S."/>
            <person name="Pangalinan J."/>
            <person name="Salamov A.A."/>
            <person name="Simmons B.A."/>
            <person name="Magnuson J.K."/>
            <person name="Chen J."/>
            <person name="Drula E."/>
            <person name="Henrissat B."/>
            <person name="Wiebenga A."/>
            <person name="Lubbers R.J."/>
            <person name="Gomes A.C."/>
            <person name="Makela M.R."/>
            <person name="Stajich J."/>
            <person name="Grigoriev I.V."/>
            <person name="Mortensen U.H."/>
            <person name="De vries R.P."/>
            <person name="Baker S.E."/>
            <person name="Andersen M.R."/>
        </authorList>
    </citation>
    <scope>NUCLEOTIDE SEQUENCE [LARGE SCALE GENOMIC DNA]</scope>
    <source>
        <strain evidence="4 5">CBS 600.67</strain>
    </source>
</reference>
<dbReference type="CDD" id="cd06257">
    <property type="entry name" value="DnaJ"/>
    <property type="match status" value="1"/>
</dbReference>
<keyword evidence="2" id="KW-0472">Membrane</keyword>
<dbReference type="Proteomes" id="UP001610335">
    <property type="component" value="Unassembled WGS sequence"/>
</dbReference>
<dbReference type="InterPro" id="IPR001623">
    <property type="entry name" value="DnaJ_domain"/>
</dbReference>
<dbReference type="EMBL" id="JBFXLS010000004">
    <property type="protein sequence ID" value="KAL2833374.1"/>
    <property type="molecule type" value="Genomic_DNA"/>
</dbReference>
<feature type="transmembrane region" description="Helical" evidence="2">
    <location>
        <begin position="294"/>
        <end position="315"/>
    </location>
</feature>
<keyword evidence="5" id="KW-1185">Reference proteome</keyword>
<dbReference type="PANTHER" id="PTHR44873:SF1">
    <property type="entry name" value="DNAJ HOMOLOG SUBFAMILY C MEMBER 30, MITOCHONDRIAL"/>
    <property type="match status" value="1"/>
</dbReference>
<feature type="region of interest" description="Disordered" evidence="1">
    <location>
        <begin position="27"/>
        <end position="56"/>
    </location>
</feature>
<feature type="compositionally biased region" description="Low complexity" evidence="1">
    <location>
        <begin position="147"/>
        <end position="158"/>
    </location>
</feature>
<accession>A0ABR4J046</accession>
<feature type="compositionally biased region" description="Basic residues" evidence="1">
    <location>
        <begin position="267"/>
        <end position="277"/>
    </location>
</feature>
<dbReference type="SMART" id="SM00271">
    <property type="entry name" value="DnaJ"/>
    <property type="match status" value="1"/>
</dbReference>
<dbReference type="Gene3D" id="1.10.287.110">
    <property type="entry name" value="DnaJ domain"/>
    <property type="match status" value="1"/>
</dbReference>
<gene>
    <name evidence="4" type="ORF">BDW59DRAFT_78720</name>
</gene>
<protein>
    <submittedName>
        <fullName evidence="4">DnaJ domain-containing protein</fullName>
    </submittedName>
</protein>
<evidence type="ECO:0000256" key="2">
    <source>
        <dbReference type="SAM" id="Phobius"/>
    </source>
</evidence>
<organism evidence="4 5">
    <name type="scientific">Aspergillus cavernicola</name>
    <dbReference type="NCBI Taxonomy" id="176166"/>
    <lineage>
        <taxon>Eukaryota</taxon>
        <taxon>Fungi</taxon>
        <taxon>Dikarya</taxon>
        <taxon>Ascomycota</taxon>
        <taxon>Pezizomycotina</taxon>
        <taxon>Eurotiomycetes</taxon>
        <taxon>Eurotiomycetidae</taxon>
        <taxon>Eurotiales</taxon>
        <taxon>Aspergillaceae</taxon>
        <taxon>Aspergillus</taxon>
        <taxon>Aspergillus subgen. Nidulantes</taxon>
    </lineage>
</organism>
<keyword evidence="2" id="KW-0812">Transmembrane</keyword>
<comment type="caution">
    <text evidence="4">The sequence shown here is derived from an EMBL/GenBank/DDBJ whole genome shotgun (WGS) entry which is preliminary data.</text>
</comment>
<proteinExistence type="predicted"/>
<feature type="region of interest" description="Disordered" evidence="1">
    <location>
        <begin position="318"/>
        <end position="339"/>
    </location>
</feature>
<dbReference type="PROSITE" id="PS00636">
    <property type="entry name" value="DNAJ_1"/>
    <property type="match status" value="1"/>
</dbReference>
<name>A0ABR4J046_9EURO</name>
<evidence type="ECO:0000313" key="5">
    <source>
        <dbReference type="Proteomes" id="UP001610335"/>
    </source>
</evidence>
<dbReference type="PROSITE" id="PS50076">
    <property type="entry name" value="DNAJ_2"/>
    <property type="match status" value="1"/>
</dbReference>
<evidence type="ECO:0000313" key="4">
    <source>
        <dbReference type="EMBL" id="KAL2833374.1"/>
    </source>
</evidence>
<feature type="compositionally biased region" description="Gly residues" evidence="1">
    <location>
        <begin position="159"/>
        <end position="168"/>
    </location>
</feature>
<feature type="compositionally biased region" description="Polar residues" evidence="1">
    <location>
        <begin position="43"/>
        <end position="56"/>
    </location>
</feature>
<feature type="region of interest" description="Disordered" evidence="1">
    <location>
        <begin position="131"/>
        <end position="277"/>
    </location>
</feature>
<dbReference type="InterPro" id="IPR053025">
    <property type="entry name" value="Mito_ATP_Synthase-Asso"/>
</dbReference>
<keyword evidence="2" id="KW-1133">Transmembrane helix</keyword>
<sequence>MPFPRHLRSSISQLLLDNPHFHIYTPSSSCHGREHRHGDTHKATFSTTHPQSYASSREPNHYEILDVPVTANPSEIKKKFYSLSLRHHPDRNPSDPDASSRFAKISSAYQVLSNAAKRSAYDHEAGIHSFTSTSTHSTANPGQNPMGSHSSHSSHYYKSGGGAGGEDGGASYFGSRPASGLSKRRGAFRGPPPSFYAHGGYGNRKAPPHSSASGGAARGGGGGGRSASSGAGSEDDDPMSFIDRNPLSHFNARGHYQTQTVEDARRHERRRHQRRSKHFDEDINEQLIGSRGGLVLRFVAVSSILVGAVALTGLIRWPSSTNGMERSGKTPKSSRLKDG</sequence>
<evidence type="ECO:0000256" key="1">
    <source>
        <dbReference type="SAM" id="MobiDB-lite"/>
    </source>
</evidence>
<dbReference type="InterPro" id="IPR036869">
    <property type="entry name" value="J_dom_sf"/>
</dbReference>
<feature type="compositionally biased region" description="Gly residues" evidence="1">
    <location>
        <begin position="216"/>
        <end position="225"/>
    </location>
</feature>